<gene>
    <name evidence="13" type="ORF">ASZ90_005125</name>
</gene>
<dbReference type="PROSITE" id="PS01136">
    <property type="entry name" value="UPF0034"/>
    <property type="match status" value="1"/>
</dbReference>
<dbReference type="CDD" id="cd02801">
    <property type="entry name" value="DUS_like_FMN"/>
    <property type="match status" value="1"/>
</dbReference>
<dbReference type="GO" id="GO:0000049">
    <property type="term" value="F:tRNA binding"/>
    <property type="evidence" value="ECO:0007669"/>
    <property type="project" value="UniProtKB-KW"/>
</dbReference>
<evidence type="ECO:0000256" key="9">
    <source>
        <dbReference type="ARBA" id="ARBA00023002"/>
    </source>
</evidence>
<evidence type="ECO:0000256" key="10">
    <source>
        <dbReference type="ARBA" id="ARBA00048205"/>
    </source>
</evidence>
<evidence type="ECO:0000256" key="4">
    <source>
        <dbReference type="ARBA" id="ARBA00022630"/>
    </source>
</evidence>
<reference evidence="13" key="1">
    <citation type="journal article" date="2015" name="Proc. Natl. Acad. Sci. U.S.A.">
        <title>Networks of energetic and metabolic interactions define dynamics in microbial communities.</title>
        <authorList>
            <person name="Embree M."/>
            <person name="Liu J.K."/>
            <person name="Al-Bassam M.M."/>
            <person name="Zengler K."/>
        </authorList>
    </citation>
    <scope>NUCLEOTIDE SEQUENCE</scope>
</reference>
<evidence type="ECO:0000256" key="1">
    <source>
        <dbReference type="ARBA" id="ARBA00001917"/>
    </source>
</evidence>
<keyword evidence="5" id="KW-0288">FMN</keyword>
<organism evidence="13">
    <name type="scientific">hydrocarbon metagenome</name>
    <dbReference type="NCBI Taxonomy" id="938273"/>
    <lineage>
        <taxon>unclassified sequences</taxon>
        <taxon>metagenomes</taxon>
        <taxon>ecological metagenomes</taxon>
    </lineage>
</organism>
<dbReference type="PIRSF" id="PIRSF006621">
    <property type="entry name" value="Dus"/>
    <property type="match status" value="1"/>
</dbReference>
<dbReference type="InterPro" id="IPR018517">
    <property type="entry name" value="tRNA_hU_synthase_CS"/>
</dbReference>
<dbReference type="PANTHER" id="PTHR45846">
    <property type="entry name" value="TRNA-DIHYDROURIDINE(47) SYNTHASE [NAD(P)(+)]-LIKE"/>
    <property type="match status" value="1"/>
</dbReference>
<evidence type="ECO:0000256" key="5">
    <source>
        <dbReference type="ARBA" id="ARBA00022643"/>
    </source>
</evidence>
<dbReference type="InterPro" id="IPR013785">
    <property type="entry name" value="Aldolase_TIM"/>
</dbReference>
<accession>A0A0W8FVX3</accession>
<keyword evidence="8" id="KW-0694">RNA-binding</keyword>
<evidence type="ECO:0000256" key="6">
    <source>
        <dbReference type="ARBA" id="ARBA00022694"/>
    </source>
</evidence>
<comment type="catalytic activity">
    <reaction evidence="10">
        <text>a 5,6-dihydrouridine in tRNA + NADP(+) = a uridine in tRNA + NADPH + H(+)</text>
        <dbReference type="Rhea" id="RHEA:23624"/>
        <dbReference type="Rhea" id="RHEA-COMP:13339"/>
        <dbReference type="Rhea" id="RHEA-COMP:13887"/>
        <dbReference type="ChEBI" id="CHEBI:15378"/>
        <dbReference type="ChEBI" id="CHEBI:57783"/>
        <dbReference type="ChEBI" id="CHEBI:58349"/>
        <dbReference type="ChEBI" id="CHEBI:65315"/>
        <dbReference type="ChEBI" id="CHEBI:74443"/>
    </reaction>
</comment>
<evidence type="ECO:0000313" key="13">
    <source>
        <dbReference type="EMBL" id="KUG25055.1"/>
    </source>
</evidence>
<dbReference type="Gene3D" id="1.10.1200.80">
    <property type="entry name" value="Putative flavin oxidoreducatase, domain 2"/>
    <property type="match status" value="1"/>
</dbReference>
<protein>
    <submittedName>
        <fullName evidence="13">Trna dihydrouridine synthase b</fullName>
    </submittedName>
</protein>
<proteinExistence type="predicted"/>
<keyword evidence="6" id="KW-0819">tRNA processing</keyword>
<dbReference type="InterPro" id="IPR001269">
    <property type="entry name" value="DUS_fam"/>
</dbReference>
<evidence type="ECO:0000256" key="2">
    <source>
        <dbReference type="ARBA" id="ARBA00002790"/>
    </source>
</evidence>
<keyword evidence="3" id="KW-0820">tRNA-binding</keyword>
<comment type="function">
    <text evidence="2">Catalyzes the synthesis of 5,6-dihydrouridine (D), a modified base found in the D-loop of most tRNAs, via the reduction of the C5-C6 double bond in target uridines.</text>
</comment>
<name>A0A0W8FVX3_9ZZZZ</name>
<dbReference type="EMBL" id="LNQE01000776">
    <property type="protein sequence ID" value="KUG25055.1"/>
    <property type="molecule type" value="Genomic_DNA"/>
</dbReference>
<dbReference type="SUPFAM" id="SSF51395">
    <property type="entry name" value="FMN-linked oxidoreductases"/>
    <property type="match status" value="1"/>
</dbReference>
<evidence type="ECO:0000256" key="11">
    <source>
        <dbReference type="ARBA" id="ARBA00048802"/>
    </source>
</evidence>
<dbReference type="GO" id="GO:0017150">
    <property type="term" value="F:tRNA dihydrouridine synthase activity"/>
    <property type="evidence" value="ECO:0007669"/>
    <property type="project" value="InterPro"/>
</dbReference>
<dbReference type="InterPro" id="IPR024036">
    <property type="entry name" value="tRNA-dHydroUridine_Synthase_C"/>
</dbReference>
<comment type="caution">
    <text evidence="13">The sequence shown here is derived from an EMBL/GenBank/DDBJ whole genome shotgun (WGS) entry which is preliminary data.</text>
</comment>
<evidence type="ECO:0000256" key="8">
    <source>
        <dbReference type="ARBA" id="ARBA00022884"/>
    </source>
</evidence>
<comment type="catalytic activity">
    <reaction evidence="11">
        <text>a 5,6-dihydrouridine in tRNA + NAD(+) = a uridine in tRNA + NADH + H(+)</text>
        <dbReference type="Rhea" id="RHEA:54452"/>
        <dbReference type="Rhea" id="RHEA-COMP:13339"/>
        <dbReference type="Rhea" id="RHEA-COMP:13887"/>
        <dbReference type="ChEBI" id="CHEBI:15378"/>
        <dbReference type="ChEBI" id="CHEBI:57540"/>
        <dbReference type="ChEBI" id="CHEBI:57945"/>
        <dbReference type="ChEBI" id="CHEBI:65315"/>
        <dbReference type="ChEBI" id="CHEBI:74443"/>
    </reaction>
</comment>
<dbReference type="PANTHER" id="PTHR45846:SF1">
    <property type="entry name" value="TRNA-DIHYDROURIDINE(47) SYNTHASE [NAD(P)(+)]-LIKE"/>
    <property type="match status" value="1"/>
</dbReference>
<comment type="cofactor">
    <cofactor evidence="1">
        <name>FMN</name>
        <dbReference type="ChEBI" id="CHEBI:58210"/>
    </cofactor>
</comment>
<dbReference type="GO" id="GO:0050660">
    <property type="term" value="F:flavin adenine dinucleotide binding"/>
    <property type="evidence" value="ECO:0007669"/>
    <property type="project" value="InterPro"/>
</dbReference>
<evidence type="ECO:0000256" key="7">
    <source>
        <dbReference type="ARBA" id="ARBA00022857"/>
    </source>
</evidence>
<evidence type="ECO:0000256" key="3">
    <source>
        <dbReference type="ARBA" id="ARBA00022555"/>
    </source>
</evidence>
<sequence length="357" mass="40104">MQIGQLDFSKRLLLAPMADITDNSFREIAKKFGAGLTFTQMVSAKGVLENDFETLRYLAFNKNEKPIGVQLLGNDPELIGSAVREIAKYKPDVIDINCGCPVDNVTKYKMGACLLNSPQLIGKIISNMKKAAGDIHISAKMRLGDNEKTINIIENAKAAEDNGASFIIVHARTKKDKYDIDAKWEWISEVKNAINIPIVGNGSVFSADDALRMKHETGVDSVMVARGALGNPFIFSRFNSIVDNNFDPGDPGIDLVKETALEHCEKLIREYGDLRALNFMKKNIIWYYKNYYGIINLVNNLMSCNSAAGVIDIVNEHTEKIRFQYYPEEDLQIIQQKFKMKVLFWLVQEPVFSEAFG</sequence>
<evidence type="ECO:0000259" key="12">
    <source>
        <dbReference type="Pfam" id="PF01207"/>
    </source>
</evidence>
<dbReference type="InterPro" id="IPR035587">
    <property type="entry name" value="DUS-like_FMN-bd"/>
</dbReference>
<keyword evidence="4" id="KW-0285">Flavoprotein</keyword>
<keyword evidence="9" id="KW-0560">Oxidoreductase</keyword>
<dbReference type="Pfam" id="PF01207">
    <property type="entry name" value="Dus"/>
    <property type="match status" value="1"/>
</dbReference>
<dbReference type="AlphaFoldDB" id="A0A0W8FVX3"/>
<dbReference type="Gene3D" id="3.20.20.70">
    <property type="entry name" value="Aldolase class I"/>
    <property type="match status" value="1"/>
</dbReference>
<feature type="domain" description="DUS-like FMN-binding" evidence="12">
    <location>
        <begin position="13"/>
        <end position="308"/>
    </location>
</feature>
<keyword evidence="7" id="KW-0521">NADP</keyword>